<reference evidence="2 3" key="1">
    <citation type="submission" date="2023-03" db="EMBL/GenBank/DDBJ databases">
        <title>Bacillus Genome Sequencing.</title>
        <authorList>
            <person name="Dunlap C."/>
        </authorList>
    </citation>
    <scope>NUCLEOTIDE SEQUENCE [LARGE SCALE GENOMIC DNA]</scope>
    <source>
        <strain evidence="2 3">BD-533</strain>
    </source>
</reference>
<protein>
    <submittedName>
        <fullName evidence="2">Uncharacterized protein</fullName>
    </submittedName>
</protein>
<evidence type="ECO:0000313" key="2">
    <source>
        <dbReference type="EMBL" id="MEC0226760.1"/>
    </source>
</evidence>
<feature type="chain" id="PRO_5045608678" evidence="1">
    <location>
        <begin position="29"/>
        <end position="271"/>
    </location>
</feature>
<dbReference type="RefSeq" id="WP_326071170.1">
    <property type="nucleotide sequence ID" value="NZ_JARLKY010000012.1"/>
</dbReference>
<keyword evidence="1" id="KW-0732">Signal</keyword>
<dbReference type="EMBL" id="JARLKY010000012">
    <property type="protein sequence ID" value="MEC0226760.1"/>
    <property type="molecule type" value="Genomic_DNA"/>
</dbReference>
<accession>A0ABU6FXW5</accession>
<sequence length="271" mass="28818">MFIKKKMALICTLIVGVVSATVASVAFAASATGTGTVYKVDTTTYSNYAEVYNSTSSFYPNDVVAQGNLSVSGNSNLPTGYLGIKTELYKAGSLCDYHDWYYNASQASGMQTSAQDNCGAGYYTAKGQTAAYSSGEYVKYDIISTPNISGGSNTLASTMTSSSTLSASTNEVASSFSKNKNGETYGSAEKVVSNSEPDLIQAIGVDGTLGYVRAADLNTKMPKKPEEAISKQSSFAKGSFKEIKLYDVDGEKVIGTFRISQRPDDVKEFKK</sequence>
<keyword evidence="3" id="KW-1185">Reference proteome</keyword>
<comment type="caution">
    <text evidence="2">The sequence shown here is derived from an EMBL/GenBank/DDBJ whole genome shotgun (WGS) entry which is preliminary data.</text>
</comment>
<feature type="signal peptide" evidence="1">
    <location>
        <begin position="1"/>
        <end position="28"/>
    </location>
</feature>
<dbReference type="Proteomes" id="UP001338137">
    <property type="component" value="Unassembled WGS sequence"/>
</dbReference>
<gene>
    <name evidence="2" type="ORF">P4I72_06470</name>
</gene>
<organism evidence="2 3">
    <name type="scientific">Paenibacillus alba</name>
    <dbReference type="NCBI Taxonomy" id="1197127"/>
    <lineage>
        <taxon>Bacteria</taxon>
        <taxon>Bacillati</taxon>
        <taxon>Bacillota</taxon>
        <taxon>Bacilli</taxon>
        <taxon>Bacillales</taxon>
        <taxon>Paenibacillaceae</taxon>
        <taxon>Paenibacillus</taxon>
    </lineage>
</organism>
<evidence type="ECO:0000256" key="1">
    <source>
        <dbReference type="SAM" id="SignalP"/>
    </source>
</evidence>
<name>A0ABU6FXW5_9BACL</name>
<evidence type="ECO:0000313" key="3">
    <source>
        <dbReference type="Proteomes" id="UP001338137"/>
    </source>
</evidence>
<proteinExistence type="predicted"/>